<protein>
    <recommendedName>
        <fullName evidence="2">ubiquitinyl hydrolase 1</fullName>
        <ecNumber evidence="2">3.4.19.12</ecNumber>
    </recommendedName>
</protein>
<dbReference type="GO" id="GO:0004843">
    <property type="term" value="F:cysteine-type deubiquitinase activity"/>
    <property type="evidence" value="ECO:0007669"/>
    <property type="project" value="UniProtKB-EC"/>
</dbReference>
<evidence type="ECO:0000259" key="4">
    <source>
        <dbReference type="PROSITE" id="PS50235"/>
    </source>
</evidence>
<dbReference type="PANTHER" id="PTHR21646">
    <property type="entry name" value="UBIQUITIN CARBOXYL-TERMINAL HYDROLASE"/>
    <property type="match status" value="1"/>
</dbReference>
<dbReference type="PROSITE" id="PS50235">
    <property type="entry name" value="USP_3"/>
    <property type="match status" value="1"/>
</dbReference>
<dbReference type="Pfam" id="PF00443">
    <property type="entry name" value="UCH"/>
    <property type="match status" value="1"/>
</dbReference>
<comment type="catalytic activity">
    <reaction evidence="1">
        <text>Thiol-dependent hydrolysis of ester, thioester, amide, peptide and isopeptide bonds formed by the C-terminal Gly of ubiquitin (a 76-residue protein attached to proteins as an intracellular targeting signal).</text>
        <dbReference type="EC" id="3.4.19.12"/>
    </reaction>
</comment>
<name>A0AAW0YJ36_CHEQU</name>
<feature type="region of interest" description="Disordered" evidence="3">
    <location>
        <begin position="1"/>
        <end position="44"/>
    </location>
</feature>
<dbReference type="EMBL" id="JARKIK010000005">
    <property type="protein sequence ID" value="KAK8751696.1"/>
    <property type="molecule type" value="Genomic_DNA"/>
</dbReference>
<organism evidence="5 6">
    <name type="scientific">Cherax quadricarinatus</name>
    <name type="common">Australian red claw crayfish</name>
    <dbReference type="NCBI Taxonomy" id="27406"/>
    <lineage>
        <taxon>Eukaryota</taxon>
        <taxon>Metazoa</taxon>
        <taxon>Ecdysozoa</taxon>
        <taxon>Arthropoda</taxon>
        <taxon>Crustacea</taxon>
        <taxon>Multicrustacea</taxon>
        <taxon>Malacostraca</taxon>
        <taxon>Eumalacostraca</taxon>
        <taxon>Eucarida</taxon>
        <taxon>Decapoda</taxon>
        <taxon>Pleocyemata</taxon>
        <taxon>Astacidea</taxon>
        <taxon>Parastacoidea</taxon>
        <taxon>Parastacidae</taxon>
        <taxon>Cherax</taxon>
    </lineage>
</organism>
<dbReference type="InterPro" id="IPR028889">
    <property type="entry name" value="USP"/>
</dbReference>
<feature type="compositionally biased region" description="Polar residues" evidence="3">
    <location>
        <begin position="20"/>
        <end position="34"/>
    </location>
</feature>
<proteinExistence type="predicted"/>
<evidence type="ECO:0000256" key="1">
    <source>
        <dbReference type="ARBA" id="ARBA00000707"/>
    </source>
</evidence>
<gene>
    <name evidence="5" type="ORF">OTU49_009844</name>
</gene>
<accession>A0AAW0YJ36</accession>
<evidence type="ECO:0000313" key="6">
    <source>
        <dbReference type="Proteomes" id="UP001445076"/>
    </source>
</evidence>
<keyword evidence="6" id="KW-1185">Reference proteome</keyword>
<dbReference type="EC" id="3.4.19.12" evidence="2"/>
<dbReference type="Proteomes" id="UP001445076">
    <property type="component" value="Unassembled WGS sequence"/>
</dbReference>
<dbReference type="PROSITE" id="PS00973">
    <property type="entry name" value="USP_2"/>
    <property type="match status" value="1"/>
</dbReference>
<evidence type="ECO:0000256" key="3">
    <source>
        <dbReference type="SAM" id="MobiDB-lite"/>
    </source>
</evidence>
<feature type="compositionally biased region" description="Basic and acidic residues" evidence="3">
    <location>
        <begin position="7"/>
        <end position="18"/>
    </location>
</feature>
<dbReference type="SUPFAM" id="SSF54001">
    <property type="entry name" value="Cysteine proteinases"/>
    <property type="match status" value="1"/>
</dbReference>
<feature type="non-terminal residue" evidence="5">
    <location>
        <position position="1"/>
    </location>
</feature>
<sequence>QTQLQEASRRPQEAREEETSVQQVVSRPQETSAVQRDHSGPHWRSGVSLRVASPSGLPNLGNTCYINVIVQCLFNINSLRDYCIRDSYRRDINQSSEQRGEVVSAVAQLFKALHSGLEKDVKDKVQLLKHVIGAHGDQYRGTQHRDAHDLLADLLRWLHNDLVNAAGSSLVSRRLRGENNVVTVCERCGKEVSRATDIFTILSLPVAPSRMCSLQDLIRTFYRRQKVDRECSQCRRLNTCHRDKFITLLPPVLIIHLRRYSSADERERRTWVTFPADGLSLQDHTHANYHSPTYELFAVVNHEGPISSGHYTTFCRNQHGKTWRLYDDLRVSETDLETVLEESQAQILFYTEMKQSVRI</sequence>
<dbReference type="InterPro" id="IPR038765">
    <property type="entry name" value="Papain-like_cys_pep_sf"/>
</dbReference>
<dbReference type="InterPro" id="IPR050185">
    <property type="entry name" value="Ub_carboxyl-term_hydrolase"/>
</dbReference>
<dbReference type="InterPro" id="IPR018200">
    <property type="entry name" value="USP_CS"/>
</dbReference>
<dbReference type="Gene3D" id="3.90.70.10">
    <property type="entry name" value="Cysteine proteinases"/>
    <property type="match status" value="1"/>
</dbReference>
<evidence type="ECO:0000256" key="2">
    <source>
        <dbReference type="ARBA" id="ARBA00012759"/>
    </source>
</evidence>
<evidence type="ECO:0000313" key="5">
    <source>
        <dbReference type="EMBL" id="KAK8751696.1"/>
    </source>
</evidence>
<dbReference type="AlphaFoldDB" id="A0AAW0YJ36"/>
<comment type="caution">
    <text evidence="5">The sequence shown here is derived from an EMBL/GenBank/DDBJ whole genome shotgun (WGS) entry which is preliminary data.</text>
</comment>
<dbReference type="PROSITE" id="PS00972">
    <property type="entry name" value="USP_1"/>
    <property type="match status" value="1"/>
</dbReference>
<dbReference type="GO" id="GO:0016579">
    <property type="term" value="P:protein deubiquitination"/>
    <property type="evidence" value="ECO:0007669"/>
    <property type="project" value="InterPro"/>
</dbReference>
<dbReference type="InterPro" id="IPR001394">
    <property type="entry name" value="Peptidase_C19_UCH"/>
</dbReference>
<reference evidence="5 6" key="1">
    <citation type="journal article" date="2024" name="BMC Genomics">
        <title>Genome assembly of redclaw crayfish (Cherax quadricarinatus) provides insights into its immune adaptation and hypoxia tolerance.</title>
        <authorList>
            <person name="Liu Z."/>
            <person name="Zheng J."/>
            <person name="Li H."/>
            <person name="Fang K."/>
            <person name="Wang S."/>
            <person name="He J."/>
            <person name="Zhou D."/>
            <person name="Weng S."/>
            <person name="Chi M."/>
            <person name="Gu Z."/>
            <person name="He J."/>
            <person name="Li F."/>
            <person name="Wang M."/>
        </authorList>
    </citation>
    <scope>NUCLEOTIDE SEQUENCE [LARGE SCALE GENOMIC DNA]</scope>
    <source>
        <strain evidence="5">ZL_2023a</strain>
    </source>
</reference>
<feature type="domain" description="USP" evidence="4">
    <location>
        <begin position="55"/>
        <end position="353"/>
    </location>
</feature>